<evidence type="ECO:0000313" key="2">
    <source>
        <dbReference type="EMBL" id="WLD58829.1"/>
    </source>
</evidence>
<dbReference type="GO" id="GO:0006935">
    <property type="term" value="P:chemotaxis"/>
    <property type="evidence" value="ECO:0007669"/>
    <property type="project" value="UniProtKB-KW"/>
</dbReference>
<reference evidence="2" key="1">
    <citation type="submission" date="2022-07" db="EMBL/GenBank/DDBJ databases">
        <title>Complete genome sequence of Salinispirillum sp. LH10-3-1 capable of multiple carbohydrate inversion isolated from a soda lake.</title>
        <authorList>
            <person name="Liu J."/>
            <person name="Zhai Y."/>
            <person name="Zhang H."/>
            <person name="Yang H."/>
            <person name="Qu J."/>
            <person name="Li J."/>
        </authorList>
    </citation>
    <scope>NUCLEOTIDE SEQUENCE</scope>
    <source>
        <strain evidence="2">LH 10-3-1</strain>
    </source>
</reference>
<accession>A0AB38YID4</accession>
<gene>
    <name evidence="2" type="ORF">NFC81_03295</name>
</gene>
<dbReference type="RefSeq" id="WP_304996115.1">
    <property type="nucleotide sequence ID" value="NZ_CP101717.1"/>
</dbReference>
<protein>
    <recommendedName>
        <fullName evidence="3">Acyl carrier protein</fullName>
    </recommendedName>
</protein>
<dbReference type="AlphaFoldDB" id="A0AB38YID4"/>
<proteinExistence type="predicted"/>
<sequence length="91" mass="10163">MEESLLDISIILSGASLQGFTKQLDLVTQISPPMLFKPSLQAVPIDQWHLALWIEIVFLVDQAEFEARTVVCLADNGLEQMLSHLDQLLEG</sequence>
<evidence type="ECO:0000256" key="1">
    <source>
        <dbReference type="ARBA" id="ARBA00022500"/>
    </source>
</evidence>
<dbReference type="Gene3D" id="3.40.1550.10">
    <property type="entry name" value="CheC-like"/>
    <property type="match status" value="1"/>
</dbReference>
<dbReference type="SUPFAM" id="SSF103039">
    <property type="entry name" value="CheC-like"/>
    <property type="match status" value="1"/>
</dbReference>
<dbReference type="InterPro" id="IPR028976">
    <property type="entry name" value="CheC-like_sf"/>
</dbReference>
<name>A0AB38YID4_9GAMM</name>
<organism evidence="2">
    <name type="scientific">Salinispirillum sp. LH 10-3-1</name>
    <dbReference type="NCBI Taxonomy" id="2952525"/>
    <lineage>
        <taxon>Bacteria</taxon>
        <taxon>Pseudomonadati</taxon>
        <taxon>Pseudomonadota</taxon>
        <taxon>Gammaproteobacteria</taxon>
        <taxon>Oceanospirillales</taxon>
        <taxon>Saccharospirillaceae</taxon>
        <taxon>Salinispirillum</taxon>
    </lineage>
</organism>
<dbReference type="EMBL" id="CP101717">
    <property type="protein sequence ID" value="WLD58829.1"/>
    <property type="molecule type" value="Genomic_DNA"/>
</dbReference>
<evidence type="ECO:0008006" key="3">
    <source>
        <dbReference type="Google" id="ProtNLM"/>
    </source>
</evidence>
<keyword evidence="1" id="KW-0145">Chemotaxis</keyword>